<evidence type="ECO:0000313" key="1">
    <source>
        <dbReference type="EMBL" id="MVT09166.1"/>
    </source>
</evidence>
<dbReference type="SUPFAM" id="SSF88723">
    <property type="entry name" value="PIN domain-like"/>
    <property type="match status" value="1"/>
</dbReference>
<dbReference type="RefSeq" id="WP_157306595.1">
    <property type="nucleotide sequence ID" value="NZ_WRXN01000005.1"/>
</dbReference>
<organism evidence="1 2">
    <name type="scientific">Chitinophaga tropicalis</name>
    <dbReference type="NCBI Taxonomy" id="2683588"/>
    <lineage>
        <taxon>Bacteria</taxon>
        <taxon>Pseudomonadati</taxon>
        <taxon>Bacteroidota</taxon>
        <taxon>Chitinophagia</taxon>
        <taxon>Chitinophagales</taxon>
        <taxon>Chitinophagaceae</taxon>
        <taxon>Chitinophaga</taxon>
    </lineage>
</organism>
<dbReference type="AlphaFoldDB" id="A0A7K1U4E3"/>
<proteinExistence type="predicted"/>
<accession>A0A7K1U4E3</accession>
<gene>
    <name evidence="1" type="ORF">GO493_12910</name>
</gene>
<reference evidence="1 2" key="1">
    <citation type="submission" date="2019-12" db="EMBL/GenBank/DDBJ databases">
        <title>Chitinophaga sp. strain ysch24 (GDMCC 1.1355), whole genome shotgun sequence.</title>
        <authorList>
            <person name="Zhang X."/>
        </authorList>
    </citation>
    <scope>NUCLEOTIDE SEQUENCE [LARGE SCALE GENOMIC DNA]</scope>
    <source>
        <strain evidence="2">ysch24</strain>
    </source>
</reference>
<comment type="caution">
    <text evidence="1">The sequence shown here is derived from an EMBL/GenBank/DDBJ whole genome shotgun (WGS) entry which is preliminary data.</text>
</comment>
<sequence length="159" mass="18173">MKSVYTDTSVVGGCFDHQFKEYSLGLFGEFRKGVKRMMYSNAVLNELKPARKEIIDQLETVPTVFKIEVKITVKALKLSKAYIEAGALDRNDDNDALHIALATLHGADILASWNFKHIVNQGKIKQYNNINQRMGYRMIDIRTPREILNSTFYGSNQRL</sequence>
<evidence type="ECO:0000313" key="2">
    <source>
        <dbReference type="Proteomes" id="UP000461730"/>
    </source>
</evidence>
<name>A0A7K1U4E3_9BACT</name>
<dbReference type="EMBL" id="WRXN01000005">
    <property type="protein sequence ID" value="MVT09166.1"/>
    <property type="molecule type" value="Genomic_DNA"/>
</dbReference>
<protein>
    <submittedName>
        <fullName evidence="1">PIN domain protein</fullName>
    </submittedName>
</protein>
<dbReference type="InterPro" id="IPR029060">
    <property type="entry name" value="PIN-like_dom_sf"/>
</dbReference>
<dbReference type="Proteomes" id="UP000461730">
    <property type="component" value="Unassembled WGS sequence"/>
</dbReference>
<keyword evidence="2" id="KW-1185">Reference proteome</keyword>